<dbReference type="EMBL" id="AP024418">
    <property type="protein sequence ID" value="BCR87345.1"/>
    <property type="molecule type" value="Genomic_DNA"/>
</dbReference>
<evidence type="ECO:0000313" key="3">
    <source>
        <dbReference type="Proteomes" id="UP000637239"/>
    </source>
</evidence>
<dbReference type="GeneID" id="66981704"/>
<dbReference type="RefSeq" id="XP_043135867.1">
    <property type="nucleotide sequence ID" value="XM_043278049.1"/>
</dbReference>
<dbReference type="KEGG" id="ache:ACHE_31332A"/>
<feature type="compositionally biased region" description="Low complexity" evidence="1">
    <location>
        <begin position="34"/>
        <end position="47"/>
    </location>
</feature>
<reference evidence="2" key="1">
    <citation type="submission" date="2021-01" db="EMBL/GenBank/DDBJ databases">
        <authorList>
            <consortium name="Aspergillus chevalieri M1 genome sequencing consortium"/>
            <person name="Kazuki M."/>
            <person name="Futagami T."/>
        </authorList>
    </citation>
    <scope>NUCLEOTIDE SEQUENCE</scope>
    <source>
        <strain evidence="2">M1</strain>
    </source>
</reference>
<sequence length="266" mass="29824">MPLPYSNIPKCPRQAENNNDEMKRSIHDTRIESPKPSSASSMSTSSTIQRTQLKEFQDSRLSTEGYWKKKASNLQNAFAAGHGTNKQPQQQMNTLPDQGNQAPPKPRPTALNLSMARPNIPAIRIQIPSPEAKTTMSNAMSNSKAITNLPLSGNAISHILQRTKPTCPKAQSWITAQRISEETKMRVAQRIGRLGVNERVIVERKIAARLAEKARQMQMQQDGMGLMQRQEQNQGKKVEDWVEGNLTPQQRVKRANVRLQRAVGLE</sequence>
<proteinExistence type="predicted"/>
<evidence type="ECO:0000313" key="2">
    <source>
        <dbReference type="EMBL" id="BCR87345.1"/>
    </source>
</evidence>
<dbReference type="AlphaFoldDB" id="A0A7R7VME8"/>
<keyword evidence="3" id="KW-1185">Reference proteome</keyword>
<gene>
    <name evidence="2" type="ORF">ACHE_31332A</name>
</gene>
<dbReference type="Proteomes" id="UP000637239">
    <property type="component" value="Chromosome 3"/>
</dbReference>
<feature type="region of interest" description="Disordered" evidence="1">
    <location>
        <begin position="80"/>
        <end position="109"/>
    </location>
</feature>
<organism evidence="2 3">
    <name type="scientific">Aspergillus chevalieri</name>
    <name type="common">Eurotium chevalieri</name>
    <dbReference type="NCBI Taxonomy" id="182096"/>
    <lineage>
        <taxon>Eukaryota</taxon>
        <taxon>Fungi</taxon>
        <taxon>Dikarya</taxon>
        <taxon>Ascomycota</taxon>
        <taxon>Pezizomycotina</taxon>
        <taxon>Eurotiomycetes</taxon>
        <taxon>Eurotiomycetidae</taxon>
        <taxon>Eurotiales</taxon>
        <taxon>Aspergillaceae</taxon>
        <taxon>Aspergillus</taxon>
        <taxon>Aspergillus subgen. Aspergillus</taxon>
    </lineage>
</organism>
<accession>A0A7R7VME8</accession>
<name>A0A7R7VME8_ASPCH</name>
<evidence type="ECO:0000256" key="1">
    <source>
        <dbReference type="SAM" id="MobiDB-lite"/>
    </source>
</evidence>
<feature type="compositionally biased region" description="Polar residues" evidence="1">
    <location>
        <begin position="84"/>
        <end position="101"/>
    </location>
</feature>
<reference evidence="2" key="2">
    <citation type="submission" date="2021-02" db="EMBL/GenBank/DDBJ databases">
        <title>Aspergillus chevalieri M1 genome sequence.</title>
        <authorList>
            <person name="Kadooka C."/>
            <person name="Mori K."/>
            <person name="Futagami T."/>
        </authorList>
    </citation>
    <scope>NUCLEOTIDE SEQUENCE</scope>
    <source>
        <strain evidence="2">M1</strain>
    </source>
</reference>
<feature type="region of interest" description="Disordered" evidence="1">
    <location>
        <begin position="1"/>
        <end position="56"/>
    </location>
</feature>
<protein>
    <submittedName>
        <fullName evidence="2">Uncharacterized protein</fullName>
    </submittedName>
</protein>
<feature type="compositionally biased region" description="Basic and acidic residues" evidence="1">
    <location>
        <begin position="20"/>
        <end position="33"/>
    </location>
</feature>